<keyword evidence="3" id="KW-1185">Reference proteome</keyword>
<gene>
    <name evidence="2" type="ORF">DCAR_0205987</name>
</gene>
<evidence type="ECO:0000313" key="2">
    <source>
        <dbReference type="EMBL" id="WOG86769.1"/>
    </source>
</evidence>
<feature type="region of interest" description="Disordered" evidence="1">
    <location>
        <begin position="454"/>
        <end position="478"/>
    </location>
</feature>
<sequence length="854" mass="97994">MGKQYPAYRNNDQSRGILWRIICALDYHHWQNNVRKMLPHKRHNKQNNAKNSKIPKTTPGADCAGEKLVGAETSHSLVNPRTEASPTHKRSLKARVKALVAKMIRKEDDNKRTGLNFPALLQLERTLSVKHLDTSNDSFRKTGKDWRSPIIFFPRKDGATKLQRPAMMMASDWNKFDLYTKESLMDYIEHQRLSQNYSFSGAREISVDQAHATQFIQNASQQQLKEHADVLKLLQINEDLFQEYQQEVDLCKENDFWMPKNSNAKARLTKSGTFPAANLSYLRRKNYKPATLEDKQTETWSSSRGKNLHNETPQTVGSEVFAHMEDQRQKLKLQNNTDKDEVPCDKADRNKLPCSSASLLDQVSNEYLPSMREKQLTRICDTRTVRDDDFKDLNSCNITFGPINNLRSTLRHRRTSSLNDSLHRYARLFDYSFSMTNKLDISKSVRFTNEYDTSSTGNAPISFKRNQSLPHGKSPWPNHDEDSLETLYPYVSSMHSLVCTTATEDNSLSESKPVEQSVGKNSEKCLRLVKNEGNLHSETSVEDVKSNQEEKYLESSTRVIDVCGTTALMNGHCEEIVGPAFEKSSCYKDLQVNSMEIDDDKDTRTSLMDSTLISCLQEDVASPTELSVSEGLEHTCDHSYERESLLTLLNNSDKDSVSMTSTACPENLNNTRKNFKSHMDTKLDKDEESDLSYVRDILTVANFNDKGFHGEWYSSEQPISPLIFDEVEESWWPHESECSQENLILLYHHQLLFDLINESIIQIYETAFTYYPRQLSTSCQVHSLREPSNEEEVLKNLLKYIGFKSELDQPPDDVVERDLSKADGWMNLQTDSECVALELEDLIFDELLEELICT</sequence>
<dbReference type="InterPro" id="IPR025486">
    <property type="entry name" value="DUF4378"/>
</dbReference>
<name>A0A161Y5A5_DAUCS</name>
<reference evidence="2" key="1">
    <citation type="journal article" date="2016" name="Nat. Genet.">
        <title>A high-quality carrot genome assembly provides new insights into carotenoid accumulation and asterid genome evolution.</title>
        <authorList>
            <person name="Iorizzo M."/>
            <person name="Ellison S."/>
            <person name="Senalik D."/>
            <person name="Zeng P."/>
            <person name="Satapoomin P."/>
            <person name="Huang J."/>
            <person name="Bowman M."/>
            <person name="Iovene M."/>
            <person name="Sanseverino W."/>
            <person name="Cavagnaro P."/>
            <person name="Yildiz M."/>
            <person name="Macko-Podgorni A."/>
            <person name="Moranska E."/>
            <person name="Grzebelus E."/>
            <person name="Grzebelus D."/>
            <person name="Ashrafi H."/>
            <person name="Zheng Z."/>
            <person name="Cheng S."/>
            <person name="Spooner D."/>
            <person name="Van Deynze A."/>
            <person name="Simon P."/>
        </authorList>
    </citation>
    <scope>NUCLEOTIDE SEQUENCE</scope>
    <source>
        <tissue evidence="2">Leaf</tissue>
    </source>
</reference>
<dbReference type="OMA" id="FCCHHHL"/>
<dbReference type="KEGG" id="dcr:108206482"/>
<feature type="region of interest" description="Disordered" evidence="1">
    <location>
        <begin position="292"/>
        <end position="312"/>
    </location>
</feature>
<evidence type="ECO:0000313" key="3">
    <source>
        <dbReference type="Proteomes" id="UP000077755"/>
    </source>
</evidence>
<dbReference type="AlphaFoldDB" id="A0A161Y5A5"/>
<dbReference type="EMBL" id="CP093344">
    <property type="protein sequence ID" value="WOG86769.1"/>
    <property type="molecule type" value="Genomic_DNA"/>
</dbReference>
<dbReference type="Pfam" id="PF14309">
    <property type="entry name" value="DUF4378"/>
    <property type="match status" value="1"/>
</dbReference>
<evidence type="ECO:0000256" key="1">
    <source>
        <dbReference type="SAM" id="MobiDB-lite"/>
    </source>
</evidence>
<organism evidence="2 3">
    <name type="scientific">Daucus carota subsp. sativus</name>
    <name type="common">Carrot</name>
    <dbReference type="NCBI Taxonomy" id="79200"/>
    <lineage>
        <taxon>Eukaryota</taxon>
        <taxon>Viridiplantae</taxon>
        <taxon>Streptophyta</taxon>
        <taxon>Embryophyta</taxon>
        <taxon>Tracheophyta</taxon>
        <taxon>Spermatophyta</taxon>
        <taxon>Magnoliopsida</taxon>
        <taxon>eudicotyledons</taxon>
        <taxon>Gunneridae</taxon>
        <taxon>Pentapetalae</taxon>
        <taxon>asterids</taxon>
        <taxon>campanulids</taxon>
        <taxon>Apiales</taxon>
        <taxon>Apiaceae</taxon>
        <taxon>Apioideae</taxon>
        <taxon>Scandiceae</taxon>
        <taxon>Daucinae</taxon>
        <taxon>Daucus</taxon>
        <taxon>Daucus sect. Daucus</taxon>
    </lineage>
</organism>
<dbReference type="Proteomes" id="UP000077755">
    <property type="component" value="Chromosome 2"/>
</dbReference>
<accession>A0A161Y5A5</accession>
<dbReference type="PANTHER" id="PTHR47071">
    <property type="entry name" value="PROTEIN TRM32"/>
    <property type="match status" value="1"/>
</dbReference>
<dbReference type="OrthoDB" id="758104at2759"/>
<feature type="region of interest" description="Disordered" evidence="1">
    <location>
        <begin position="39"/>
        <end position="63"/>
    </location>
</feature>
<dbReference type="PANTHER" id="PTHR47071:SF2">
    <property type="entry name" value="PROTEIN TRM32"/>
    <property type="match status" value="1"/>
</dbReference>
<feature type="compositionally biased region" description="Polar residues" evidence="1">
    <location>
        <begin position="46"/>
        <end position="55"/>
    </location>
</feature>
<dbReference type="Gramene" id="KZN04497">
    <property type="protein sequence ID" value="KZN04497"/>
    <property type="gene ID" value="DCAR_005334"/>
</dbReference>
<feature type="compositionally biased region" description="Polar residues" evidence="1">
    <location>
        <begin position="298"/>
        <end position="312"/>
    </location>
</feature>
<reference evidence="2" key="2">
    <citation type="submission" date="2022-03" db="EMBL/GenBank/DDBJ databases">
        <title>Draft title - Genomic analysis of global carrot germplasm unveils the trajectory of domestication and the origin of high carotenoid orange carrot.</title>
        <authorList>
            <person name="Iorizzo M."/>
            <person name="Ellison S."/>
            <person name="Senalik D."/>
            <person name="Macko-Podgorni A."/>
            <person name="Grzebelus D."/>
            <person name="Bostan H."/>
            <person name="Rolling W."/>
            <person name="Curaba J."/>
            <person name="Simon P."/>
        </authorList>
    </citation>
    <scope>NUCLEOTIDE SEQUENCE</scope>
    <source>
        <tissue evidence="2">Leaf</tissue>
    </source>
</reference>
<dbReference type="InterPro" id="IPR044257">
    <property type="entry name" value="TRM32-like"/>
</dbReference>
<proteinExistence type="predicted"/>
<protein>
    <submittedName>
        <fullName evidence="2">Uncharacterized protein</fullName>
    </submittedName>
</protein>
<feature type="compositionally biased region" description="Polar residues" evidence="1">
    <location>
        <begin position="454"/>
        <end position="469"/>
    </location>
</feature>